<dbReference type="eggNOG" id="ENOG5032BEY">
    <property type="taxonomic scope" value="Bacteria"/>
</dbReference>
<sequence>MTHLKARTAVAAATAVMAGGAMVAAAPAATASPTPPPNTQSLYVSGDMAIAPGVHLLNIKAMGMRTANGTTSGRYVATVLDGRNPTPIQVRGPITCLYTNGDTASLIYPITGTTPDVLPADLRGAAAVQITVRKGSSSNRVGVMGPMPTSSFQGCKPGMTPFGFDGVVSINHR</sequence>
<evidence type="ECO:0000256" key="1">
    <source>
        <dbReference type="SAM" id="SignalP"/>
    </source>
</evidence>
<proteinExistence type="predicted"/>
<comment type="caution">
    <text evidence="2">The sequence shown here is derived from an EMBL/GenBank/DDBJ whole genome shotgun (WGS) entry which is preliminary data.</text>
</comment>
<organism evidence="2 3">
    <name type="scientific">Gordonia rhizosphera NBRC 16068</name>
    <dbReference type="NCBI Taxonomy" id="1108045"/>
    <lineage>
        <taxon>Bacteria</taxon>
        <taxon>Bacillati</taxon>
        <taxon>Actinomycetota</taxon>
        <taxon>Actinomycetes</taxon>
        <taxon>Mycobacteriales</taxon>
        <taxon>Gordoniaceae</taxon>
        <taxon>Gordonia</taxon>
    </lineage>
</organism>
<feature type="signal peptide" evidence="1">
    <location>
        <begin position="1"/>
        <end position="28"/>
    </location>
</feature>
<accession>K6WHK5</accession>
<keyword evidence="3" id="KW-1185">Reference proteome</keyword>
<gene>
    <name evidence="2" type="ORF">GORHZ_141_00170</name>
</gene>
<name>K6WHK5_9ACTN</name>
<protein>
    <recommendedName>
        <fullName evidence="4">MPT63-like domain-containing protein</fullName>
    </recommendedName>
</protein>
<dbReference type="RefSeq" id="WP_006335350.1">
    <property type="nucleotide sequence ID" value="NZ_BAHC01000141.1"/>
</dbReference>
<evidence type="ECO:0008006" key="4">
    <source>
        <dbReference type="Google" id="ProtNLM"/>
    </source>
</evidence>
<dbReference type="AlphaFoldDB" id="K6WHK5"/>
<evidence type="ECO:0000313" key="2">
    <source>
        <dbReference type="EMBL" id="GAB91642.1"/>
    </source>
</evidence>
<feature type="chain" id="PRO_5039646295" description="MPT63-like domain-containing protein" evidence="1">
    <location>
        <begin position="29"/>
        <end position="173"/>
    </location>
</feature>
<reference evidence="2 3" key="1">
    <citation type="submission" date="2012-08" db="EMBL/GenBank/DDBJ databases">
        <title>Whole genome shotgun sequence of Gordonia rhizosphera NBRC 16068.</title>
        <authorList>
            <person name="Takarada H."/>
            <person name="Isaki S."/>
            <person name="Hosoyama A."/>
            <person name="Tsuchikane K."/>
            <person name="Katsumata H."/>
            <person name="Baba S."/>
            <person name="Ohji S."/>
            <person name="Yamazaki S."/>
            <person name="Fujita N."/>
        </authorList>
    </citation>
    <scope>NUCLEOTIDE SEQUENCE [LARGE SCALE GENOMIC DNA]</scope>
    <source>
        <strain evidence="2 3">NBRC 16068</strain>
    </source>
</reference>
<keyword evidence="1" id="KW-0732">Signal</keyword>
<dbReference type="EMBL" id="BAHC01000141">
    <property type="protein sequence ID" value="GAB91642.1"/>
    <property type="molecule type" value="Genomic_DNA"/>
</dbReference>
<evidence type="ECO:0000313" key="3">
    <source>
        <dbReference type="Proteomes" id="UP000008363"/>
    </source>
</evidence>
<dbReference type="Proteomes" id="UP000008363">
    <property type="component" value="Unassembled WGS sequence"/>
</dbReference>
<dbReference type="STRING" id="1108045.GORHZ_141_00170"/>